<keyword evidence="2" id="KW-1185">Reference proteome</keyword>
<gene>
    <name evidence="1" type="ORF">LEP1GSC035_4306</name>
</gene>
<organism evidence="1 2">
    <name type="scientific">Leptospira noguchii str. 2007001578</name>
    <dbReference type="NCBI Taxonomy" id="1049974"/>
    <lineage>
        <taxon>Bacteria</taxon>
        <taxon>Pseudomonadati</taxon>
        <taxon>Spirochaetota</taxon>
        <taxon>Spirochaetia</taxon>
        <taxon>Leptospirales</taxon>
        <taxon>Leptospiraceae</taxon>
        <taxon>Leptospira</taxon>
    </lineage>
</organism>
<evidence type="ECO:0000313" key="1">
    <source>
        <dbReference type="EMBL" id="EMM99248.1"/>
    </source>
</evidence>
<proteinExistence type="predicted"/>
<dbReference type="Proteomes" id="UP000012099">
    <property type="component" value="Unassembled WGS sequence"/>
</dbReference>
<reference evidence="1 2" key="1">
    <citation type="submission" date="2013-01" db="EMBL/GenBank/DDBJ databases">
        <authorList>
            <person name="Harkins D.M."/>
            <person name="Durkin A.S."/>
            <person name="Brinkac L.M."/>
            <person name="Haft D.H."/>
            <person name="Selengut J.D."/>
            <person name="Sanka R."/>
            <person name="DePew J."/>
            <person name="Purushe J."/>
            <person name="Whelen A.C."/>
            <person name="Vinetz J.M."/>
            <person name="Sutton G.G."/>
            <person name="Nierman W.C."/>
            <person name="Fouts D.E."/>
        </authorList>
    </citation>
    <scope>NUCLEOTIDE SEQUENCE [LARGE SCALE GENOMIC DNA]</scope>
    <source>
        <strain evidence="1 2">2007001578</strain>
    </source>
</reference>
<dbReference type="EMBL" id="AHMH02000125">
    <property type="protein sequence ID" value="EMM99248.1"/>
    <property type="molecule type" value="Genomic_DNA"/>
</dbReference>
<sequence length="45" mass="5152">MNWKIPLNLAANVFLKLNTLLTAVAVRGPHETQRMPFIQEVELSF</sequence>
<evidence type="ECO:0000313" key="2">
    <source>
        <dbReference type="Proteomes" id="UP000012099"/>
    </source>
</evidence>
<comment type="caution">
    <text evidence="1">The sequence shown here is derived from an EMBL/GenBank/DDBJ whole genome shotgun (WGS) entry which is preliminary data.</text>
</comment>
<accession>A0ABN0IXF4</accession>
<protein>
    <submittedName>
        <fullName evidence="1">Uncharacterized protein</fullName>
    </submittedName>
</protein>
<name>A0ABN0IXF4_9LEPT</name>